<keyword evidence="3 6" id="KW-0812">Transmembrane</keyword>
<feature type="transmembrane region" description="Helical" evidence="6">
    <location>
        <begin position="369"/>
        <end position="388"/>
    </location>
</feature>
<dbReference type="OrthoDB" id="139907at2"/>
<feature type="transmembrane region" description="Helical" evidence="6">
    <location>
        <begin position="226"/>
        <end position="253"/>
    </location>
</feature>
<keyword evidence="2" id="KW-1003">Cell membrane</keyword>
<feature type="transmembrane region" description="Helical" evidence="6">
    <location>
        <begin position="94"/>
        <end position="117"/>
    </location>
</feature>
<sequence length="429" mass="44903">MMVSIRDDAVGIDEAGVDRGFTRNAVAVAVSGAVTGVFGLLFWFAAGRLFPAASVGAASVLINTTTMVSTLSSAALGGMYERFLGNAHADVRSLVFGGQCVTVFLSVCLSVILATAGPLNHVVHGSGELAAYAVFQATMCIYALQDHVATGLGVARWSAAKNIVHAGAKLLMLVGIATAATPFAIVFSWWLPALVTGAVLAFVTSKRMRRAAQDGHASTLPPVRELWSFFFGSLGLVVAGTAIPLAMPLIVVARFGITMSAYFAISWSVISAAVIVMHMLVGPFVAAVSTCPPESSVHLLRRFGLILTSLAVLAGLGLGILGPLMLKLVGHDYYVNGRALMYFAALTVPLAVVLILYQASSRVLRKLRLAVVLEGLSAAIVLVGISISPTDRGLVVVGMWFLIAQGVVAVFAVAPLVRNLTRLTDVRLL</sequence>
<dbReference type="AlphaFoldDB" id="H5TKG5"/>
<keyword evidence="8" id="KW-1185">Reference proteome</keyword>
<dbReference type="GO" id="GO:0005886">
    <property type="term" value="C:plasma membrane"/>
    <property type="evidence" value="ECO:0007669"/>
    <property type="project" value="UniProtKB-SubCell"/>
</dbReference>
<evidence type="ECO:0000256" key="6">
    <source>
        <dbReference type="SAM" id="Phobius"/>
    </source>
</evidence>
<evidence type="ECO:0000256" key="4">
    <source>
        <dbReference type="ARBA" id="ARBA00022989"/>
    </source>
</evidence>
<dbReference type="PANTHER" id="PTHR30250:SF11">
    <property type="entry name" value="O-ANTIGEN TRANSPORTER-RELATED"/>
    <property type="match status" value="1"/>
</dbReference>
<organism evidence="7 8">
    <name type="scientific">Gordonia otitidis (strain DSM 44809 / CCUG 52243 / JCM 12355 / NBRC 100426 / IFM 10032)</name>
    <dbReference type="NCBI Taxonomy" id="1108044"/>
    <lineage>
        <taxon>Bacteria</taxon>
        <taxon>Bacillati</taxon>
        <taxon>Actinomycetota</taxon>
        <taxon>Actinomycetes</taxon>
        <taxon>Mycobacteriales</taxon>
        <taxon>Gordoniaceae</taxon>
        <taxon>Gordonia</taxon>
    </lineage>
</organism>
<reference evidence="7" key="1">
    <citation type="submission" date="2012-02" db="EMBL/GenBank/DDBJ databases">
        <title>Whole genome shotgun sequence of Gordonia otitidis NBRC 100426.</title>
        <authorList>
            <person name="Yoshida I."/>
            <person name="Hosoyama A."/>
            <person name="Tsuchikane K."/>
            <person name="Katsumata H."/>
            <person name="Yamazaki S."/>
            <person name="Fujita N."/>
        </authorList>
    </citation>
    <scope>NUCLEOTIDE SEQUENCE [LARGE SCALE GENOMIC DNA]</scope>
    <source>
        <strain evidence="7">NBRC 100426</strain>
    </source>
</reference>
<feature type="transmembrane region" description="Helical" evidence="6">
    <location>
        <begin position="189"/>
        <end position="205"/>
    </location>
</feature>
<evidence type="ECO:0000256" key="2">
    <source>
        <dbReference type="ARBA" id="ARBA00022475"/>
    </source>
</evidence>
<accession>H5TKG5</accession>
<dbReference type="Proteomes" id="UP000005038">
    <property type="component" value="Unassembled WGS sequence"/>
</dbReference>
<evidence type="ECO:0000256" key="3">
    <source>
        <dbReference type="ARBA" id="ARBA00022692"/>
    </source>
</evidence>
<dbReference type="EMBL" id="BAFB01000090">
    <property type="protein sequence ID" value="GAB33973.1"/>
    <property type="molecule type" value="Genomic_DNA"/>
</dbReference>
<keyword evidence="4 6" id="KW-1133">Transmembrane helix</keyword>
<dbReference type="InterPro" id="IPR050833">
    <property type="entry name" value="Poly_Biosynth_Transport"/>
</dbReference>
<evidence type="ECO:0000313" key="8">
    <source>
        <dbReference type="Proteomes" id="UP000005038"/>
    </source>
</evidence>
<feature type="transmembrane region" description="Helical" evidence="6">
    <location>
        <begin position="338"/>
        <end position="357"/>
    </location>
</feature>
<dbReference type="STRING" id="1108044.GOOTI_090_00020"/>
<feature type="transmembrane region" description="Helical" evidence="6">
    <location>
        <begin position="394"/>
        <end position="417"/>
    </location>
</feature>
<evidence type="ECO:0000256" key="5">
    <source>
        <dbReference type="ARBA" id="ARBA00023136"/>
    </source>
</evidence>
<feature type="transmembrane region" description="Helical" evidence="6">
    <location>
        <begin position="25"/>
        <end position="46"/>
    </location>
</feature>
<feature type="transmembrane region" description="Helical" evidence="6">
    <location>
        <begin position="265"/>
        <end position="291"/>
    </location>
</feature>
<feature type="transmembrane region" description="Helical" evidence="6">
    <location>
        <begin position="52"/>
        <end position="74"/>
    </location>
</feature>
<keyword evidence="5 6" id="KW-0472">Membrane</keyword>
<dbReference type="RefSeq" id="WP_007238214.1">
    <property type="nucleotide sequence ID" value="NZ_BAFB01000090.1"/>
</dbReference>
<name>H5TKG5_GORO1</name>
<evidence type="ECO:0008006" key="9">
    <source>
        <dbReference type="Google" id="ProtNLM"/>
    </source>
</evidence>
<feature type="transmembrane region" description="Helical" evidence="6">
    <location>
        <begin position="303"/>
        <end position="326"/>
    </location>
</feature>
<gene>
    <name evidence="7" type="ORF">GOOTI_090_00020</name>
</gene>
<comment type="subcellular location">
    <subcellularLocation>
        <location evidence="1">Cell membrane</location>
        <topology evidence="1">Multi-pass membrane protein</topology>
    </subcellularLocation>
</comment>
<dbReference type="PANTHER" id="PTHR30250">
    <property type="entry name" value="PST FAMILY PREDICTED COLANIC ACID TRANSPORTER"/>
    <property type="match status" value="1"/>
</dbReference>
<protein>
    <recommendedName>
        <fullName evidence="9">Polysaccharide biosynthesis protein</fullName>
    </recommendedName>
</protein>
<proteinExistence type="predicted"/>
<evidence type="ECO:0000313" key="7">
    <source>
        <dbReference type="EMBL" id="GAB33973.1"/>
    </source>
</evidence>
<comment type="caution">
    <text evidence="7">The sequence shown here is derived from an EMBL/GenBank/DDBJ whole genome shotgun (WGS) entry which is preliminary data.</text>
</comment>
<evidence type="ECO:0000256" key="1">
    <source>
        <dbReference type="ARBA" id="ARBA00004651"/>
    </source>
</evidence>